<evidence type="ECO:0000256" key="5">
    <source>
        <dbReference type="ARBA" id="ARBA00023033"/>
    </source>
</evidence>
<accession>A0A8H7IWF5</accession>
<evidence type="ECO:0000256" key="3">
    <source>
        <dbReference type="ARBA" id="ARBA00022827"/>
    </source>
</evidence>
<evidence type="ECO:0000256" key="2">
    <source>
        <dbReference type="ARBA" id="ARBA00022630"/>
    </source>
</evidence>
<comment type="caution">
    <text evidence="8">The sequence shown here is derived from an EMBL/GenBank/DDBJ whole genome shotgun (WGS) entry which is preliminary data.</text>
</comment>
<keyword evidence="6" id="KW-0812">Transmembrane</keyword>
<comment type="similarity">
    <text evidence="1">Belongs to the paxM FAD-dependent monooxygenase family.</text>
</comment>
<keyword evidence="3" id="KW-0274">FAD</keyword>
<keyword evidence="5" id="KW-0503">Monooxygenase</keyword>
<reference evidence="8" key="2">
    <citation type="submission" date="2020-09" db="EMBL/GenBank/DDBJ databases">
        <title>Reference genome assembly for Australian Ascochyta lentis isolate Al4.</title>
        <authorList>
            <person name="Lee R.C."/>
            <person name="Farfan-Caceres L.M."/>
            <person name="Debler J.W."/>
            <person name="Williams A.H."/>
            <person name="Henares B.M."/>
        </authorList>
    </citation>
    <scope>NUCLEOTIDE SEQUENCE</scope>
    <source>
        <strain evidence="8">Al4</strain>
    </source>
</reference>
<feature type="domain" description="FAD-binding" evidence="7">
    <location>
        <begin position="50"/>
        <end position="412"/>
    </location>
</feature>
<reference evidence="8" key="1">
    <citation type="submission" date="2018-12" db="EMBL/GenBank/DDBJ databases">
        <authorList>
            <person name="Syme R.A."/>
            <person name="Farfan-Caceres L."/>
            <person name="Lichtenzveig J."/>
        </authorList>
    </citation>
    <scope>NUCLEOTIDE SEQUENCE</scope>
    <source>
        <strain evidence="8">Al4</strain>
    </source>
</reference>
<keyword evidence="6" id="KW-1133">Transmembrane helix</keyword>
<dbReference type="Proteomes" id="UP000651452">
    <property type="component" value="Unassembled WGS sequence"/>
</dbReference>
<dbReference type="EMBL" id="RZGK01000014">
    <property type="protein sequence ID" value="KAF9694005.1"/>
    <property type="molecule type" value="Genomic_DNA"/>
</dbReference>
<dbReference type="SUPFAM" id="SSF51905">
    <property type="entry name" value="FAD/NAD(P)-binding domain"/>
    <property type="match status" value="1"/>
</dbReference>
<dbReference type="OrthoDB" id="9993796at2759"/>
<keyword evidence="4" id="KW-0560">Oxidoreductase</keyword>
<name>A0A8H7IWF5_9PLEO</name>
<dbReference type="InterPro" id="IPR050493">
    <property type="entry name" value="FAD-dep_Monooxygenase_BioMet"/>
</dbReference>
<evidence type="ECO:0000313" key="9">
    <source>
        <dbReference type="Proteomes" id="UP000651452"/>
    </source>
</evidence>
<evidence type="ECO:0000259" key="7">
    <source>
        <dbReference type="Pfam" id="PF01494"/>
    </source>
</evidence>
<dbReference type="Gene3D" id="3.50.50.60">
    <property type="entry name" value="FAD/NAD(P)-binding domain"/>
    <property type="match status" value="1"/>
</dbReference>
<proteinExistence type="inferred from homology"/>
<dbReference type="Pfam" id="PF01494">
    <property type="entry name" value="FAD_binding_3"/>
    <property type="match status" value="1"/>
</dbReference>
<dbReference type="PRINTS" id="PR00420">
    <property type="entry name" value="RNGMNOXGNASE"/>
</dbReference>
<evidence type="ECO:0000313" key="8">
    <source>
        <dbReference type="EMBL" id="KAF9694005.1"/>
    </source>
</evidence>
<evidence type="ECO:0000256" key="1">
    <source>
        <dbReference type="ARBA" id="ARBA00007992"/>
    </source>
</evidence>
<feature type="transmembrane region" description="Helical" evidence="6">
    <location>
        <begin position="46"/>
        <end position="66"/>
    </location>
</feature>
<sequence length="483" mass="53388">MPDTHRNTEPSNGQTWLRSSASVGEDWSIIRKAIAFFHSVTAHLTMPLAIIVVGAGIGGLTAAIALRRCGHRVVILERVVGKTEDGYALSSTPNASKILRKLGVDLDKIGFTPWLGIDGFVGDVDPTTPAWSSMWVPPPGTVEERYGAPSGFIHRADLHQTLWDLAIAHEGTGPPVKIIEGVNVTSFDAGATSVRTIDGQVHSADLIIAADGVRSSAHAVIVGEERPAETTKAASIRFSFASKDLQSHPALVNMVQDSPLRMSHYFGRDTSVGLFRSACRSNEFQNFGVYVYRDVDTTKTWTNEEIRQLALECLQSYKEPIPTLIRAAREDTFYLRRITHREPLPQFCKNRLVLLGDACHPMMPSYGQGAASAMEDAAVLGVVLKNVDQPQQIESRLEVWERLRKPRASAMVYLSRRESTAFEIPAHLQTAVRRVLPLHELPDVSPTAVVDWMWAYDCVEVAEQAMKEQWEVSKERQSDVAVD</sequence>
<keyword evidence="2" id="KW-0285">Flavoprotein</keyword>
<dbReference type="GO" id="GO:0004497">
    <property type="term" value="F:monooxygenase activity"/>
    <property type="evidence" value="ECO:0007669"/>
    <property type="project" value="UniProtKB-KW"/>
</dbReference>
<dbReference type="InterPro" id="IPR036188">
    <property type="entry name" value="FAD/NAD-bd_sf"/>
</dbReference>
<protein>
    <recommendedName>
        <fullName evidence="7">FAD-binding domain-containing protein</fullName>
    </recommendedName>
</protein>
<evidence type="ECO:0000256" key="6">
    <source>
        <dbReference type="SAM" id="Phobius"/>
    </source>
</evidence>
<dbReference type="PANTHER" id="PTHR13789:SF314">
    <property type="entry name" value="FAD-BINDING DOMAIN-CONTAINING PROTEIN"/>
    <property type="match status" value="1"/>
</dbReference>
<keyword evidence="6" id="KW-0472">Membrane</keyword>
<dbReference type="AlphaFoldDB" id="A0A8H7IWF5"/>
<gene>
    <name evidence="8" type="ORF">EKO04_007705</name>
</gene>
<evidence type="ECO:0000256" key="4">
    <source>
        <dbReference type="ARBA" id="ARBA00023002"/>
    </source>
</evidence>
<keyword evidence="9" id="KW-1185">Reference proteome</keyword>
<dbReference type="PANTHER" id="PTHR13789">
    <property type="entry name" value="MONOOXYGENASE"/>
    <property type="match status" value="1"/>
</dbReference>
<organism evidence="8 9">
    <name type="scientific">Ascochyta lentis</name>
    <dbReference type="NCBI Taxonomy" id="205686"/>
    <lineage>
        <taxon>Eukaryota</taxon>
        <taxon>Fungi</taxon>
        <taxon>Dikarya</taxon>
        <taxon>Ascomycota</taxon>
        <taxon>Pezizomycotina</taxon>
        <taxon>Dothideomycetes</taxon>
        <taxon>Pleosporomycetidae</taxon>
        <taxon>Pleosporales</taxon>
        <taxon>Pleosporineae</taxon>
        <taxon>Didymellaceae</taxon>
        <taxon>Ascochyta</taxon>
    </lineage>
</organism>
<dbReference type="GO" id="GO:0071949">
    <property type="term" value="F:FAD binding"/>
    <property type="evidence" value="ECO:0007669"/>
    <property type="project" value="InterPro"/>
</dbReference>
<dbReference type="InterPro" id="IPR002938">
    <property type="entry name" value="FAD-bd"/>
</dbReference>